<feature type="transmembrane region" description="Helical" evidence="1">
    <location>
        <begin position="155"/>
        <end position="179"/>
    </location>
</feature>
<dbReference type="InterPro" id="IPR031502">
    <property type="entry name" value="Zf_ribonucleo"/>
</dbReference>
<accession>R0KNU3</accession>
<protein>
    <submittedName>
        <fullName evidence="2">Uncharacterized protein</fullName>
    </submittedName>
</protein>
<dbReference type="OMA" id="CEECEIY"/>
<evidence type="ECO:0000313" key="3">
    <source>
        <dbReference type="Proteomes" id="UP000016927"/>
    </source>
</evidence>
<dbReference type="HOGENOM" id="CLU_1272292_0_0_1"/>
<reference evidence="2 3" key="1">
    <citation type="journal article" date="2013" name="BMC Genomics">
        <title>Comparative genomics of parasitic silkworm microsporidia reveal an association between genome expansion and host adaptation.</title>
        <authorList>
            <person name="Pan G."/>
            <person name="Xu J."/>
            <person name="Li T."/>
            <person name="Xia Q."/>
            <person name="Liu S.L."/>
            <person name="Zhang G."/>
            <person name="Li S."/>
            <person name="Li C."/>
            <person name="Liu H."/>
            <person name="Yang L."/>
            <person name="Liu T."/>
            <person name="Zhang X."/>
            <person name="Wu Z."/>
            <person name="Fan W."/>
            <person name="Dang X."/>
            <person name="Xiang H."/>
            <person name="Tao M."/>
            <person name="Li Y."/>
            <person name="Hu J."/>
            <person name="Li Z."/>
            <person name="Lin L."/>
            <person name="Luo J."/>
            <person name="Geng L."/>
            <person name="Wang L."/>
            <person name="Long M."/>
            <person name="Wan Y."/>
            <person name="He N."/>
            <person name="Zhang Z."/>
            <person name="Lu C."/>
            <person name="Keeling P.J."/>
            <person name="Wang J."/>
            <person name="Xiang Z."/>
            <person name="Zhou Z."/>
        </authorList>
    </citation>
    <scope>NUCLEOTIDE SEQUENCE [LARGE SCALE GENOMIC DNA]</scope>
    <source>
        <strain evidence="3">CQ1 / CVCC 102059</strain>
    </source>
</reference>
<dbReference type="Pfam" id="PF17026">
    <property type="entry name" value="zf-RRPl_C4"/>
    <property type="match status" value="1"/>
</dbReference>
<keyword evidence="1" id="KW-1133">Transmembrane helix</keyword>
<dbReference type="AlphaFoldDB" id="R0KNU3"/>
<evidence type="ECO:0000313" key="2">
    <source>
        <dbReference type="EMBL" id="EOB11842.1"/>
    </source>
</evidence>
<keyword evidence="1" id="KW-0812">Transmembrane</keyword>
<dbReference type="VEuPathDB" id="MicrosporidiaDB:NBO_740g0001"/>
<proteinExistence type="predicted"/>
<gene>
    <name evidence="2" type="ORF">NBO_740g0001</name>
</gene>
<name>R0KNU3_NOSB1</name>
<dbReference type="EMBL" id="KB909647">
    <property type="protein sequence ID" value="EOB11842.1"/>
    <property type="molecule type" value="Genomic_DNA"/>
</dbReference>
<keyword evidence="1" id="KW-0472">Membrane</keyword>
<dbReference type="OrthoDB" id="2199849at2759"/>
<keyword evidence="3" id="KW-1185">Reference proteome</keyword>
<organism evidence="2 3">
    <name type="scientific">Nosema bombycis (strain CQ1 / CVCC 102059)</name>
    <name type="common">Microsporidian parasite</name>
    <name type="synonym">Pebrine of silkworm</name>
    <dbReference type="NCBI Taxonomy" id="578461"/>
    <lineage>
        <taxon>Eukaryota</taxon>
        <taxon>Fungi</taxon>
        <taxon>Fungi incertae sedis</taxon>
        <taxon>Microsporidia</taxon>
        <taxon>Nosematidae</taxon>
        <taxon>Nosema</taxon>
    </lineage>
</organism>
<dbReference type="Proteomes" id="UP000016927">
    <property type="component" value="Unassembled WGS sequence"/>
</dbReference>
<sequence>MTICSYCRKSKLIKSDEYIYCPTCESYFTQTNVKQKHAYVKIEDTDQITLYGNLCDYCEKKYNTEKYITCQTFNDYLYGLNFCTKCRIRNLKFLKNSYNKSFLLYKAKEKVFSYWFIMFVFLIWTFIYSSDIVFFITVLFIYLKMRSGLFKSVVWATFFTVLSIYIPIMSYIYLVYLMLVSKMDVFKIPQNLEKSTDIDLHIQSLSLAPK</sequence>
<feature type="transmembrane region" description="Helical" evidence="1">
    <location>
        <begin position="114"/>
        <end position="143"/>
    </location>
</feature>
<evidence type="ECO:0000256" key="1">
    <source>
        <dbReference type="SAM" id="Phobius"/>
    </source>
</evidence>